<comment type="similarity">
    <text evidence="11">Belongs to the ThiI family.</text>
</comment>
<dbReference type="HAMAP" id="MF_00021">
    <property type="entry name" value="ThiI"/>
    <property type="match status" value="1"/>
</dbReference>
<dbReference type="SUPFAM" id="SSF52402">
    <property type="entry name" value="Adenine nucleotide alpha hydrolases-like"/>
    <property type="match status" value="1"/>
</dbReference>
<name>A0ABV6DD06_9HYPH</name>
<protein>
    <recommendedName>
        <fullName evidence="11">tRNA sulfurtransferase</fullName>
        <ecNumber evidence="11">2.8.1.4</ecNumber>
    </recommendedName>
    <alternativeName>
        <fullName evidence="11">Sulfur carrier protein ThiS sulfurtransferase</fullName>
    </alternativeName>
    <alternativeName>
        <fullName evidence="11">Thiamine biosynthesis protein ThiI</fullName>
    </alternativeName>
    <alternativeName>
        <fullName evidence="11">tRNA 4-thiouridine synthase</fullName>
    </alternativeName>
</protein>
<keyword evidence="2 11" id="KW-0963">Cytoplasm</keyword>
<comment type="pathway">
    <text evidence="11">Cofactor biosynthesis; thiamine diphosphate biosynthesis.</text>
</comment>
<evidence type="ECO:0000256" key="3">
    <source>
        <dbReference type="ARBA" id="ARBA00022555"/>
    </source>
</evidence>
<keyword evidence="7 11" id="KW-0694">RNA-binding</keyword>
<gene>
    <name evidence="11 14" type="primary">thiI</name>
    <name evidence="14" type="ORF">ACFFJ2_19295</name>
</gene>
<dbReference type="InterPro" id="IPR054173">
    <property type="entry name" value="ThiI_fer"/>
</dbReference>
<evidence type="ECO:0000259" key="12">
    <source>
        <dbReference type="PROSITE" id="PS50206"/>
    </source>
</evidence>
<dbReference type="InterPro" id="IPR004114">
    <property type="entry name" value="THUMP_dom"/>
</dbReference>
<keyword evidence="10" id="KW-0676">Redox-active center</keyword>
<keyword evidence="15" id="KW-1185">Reference proteome</keyword>
<dbReference type="InterPro" id="IPR036873">
    <property type="entry name" value="Rhodanese-like_dom_sf"/>
</dbReference>
<dbReference type="Gene3D" id="3.40.50.620">
    <property type="entry name" value="HUPs"/>
    <property type="match status" value="1"/>
</dbReference>
<dbReference type="Gene3D" id="3.30.2130.30">
    <property type="match status" value="1"/>
</dbReference>
<evidence type="ECO:0000256" key="10">
    <source>
        <dbReference type="ARBA" id="ARBA00023284"/>
    </source>
</evidence>
<dbReference type="SMART" id="SM00981">
    <property type="entry name" value="THUMP"/>
    <property type="match status" value="1"/>
</dbReference>
<feature type="active site" description="Cysteine persulfide intermediate" evidence="11">
    <location>
        <position position="448"/>
    </location>
</feature>
<dbReference type="Proteomes" id="UP001589755">
    <property type="component" value="Unassembled WGS sequence"/>
</dbReference>
<comment type="function">
    <text evidence="11">Catalyzes the ATP-dependent transfer of a sulfur to tRNA to produce 4-thiouridine in position 8 of tRNAs, which functions as a near-UV photosensor. Also catalyzes the transfer of sulfur to the sulfur carrier protein ThiS, forming ThiS-thiocarboxylate. This is a step in the synthesis of thiazole, in the thiamine biosynthesis pathway. The sulfur is donated as persulfide by IscS.</text>
</comment>
<dbReference type="NCBIfam" id="TIGR00342">
    <property type="entry name" value="tRNA uracil 4-sulfurtransferase ThiI"/>
    <property type="match status" value="1"/>
</dbReference>
<dbReference type="InterPro" id="IPR020536">
    <property type="entry name" value="ThiI_AANH"/>
</dbReference>
<dbReference type="Pfam" id="PF02926">
    <property type="entry name" value="THUMP"/>
    <property type="match status" value="1"/>
</dbReference>
<dbReference type="EMBL" id="JBHLXD010000060">
    <property type="protein sequence ID" value="MFC0210538.1"/>
    <property type="molecule type" value="Genomic_DNA"/>
</dbReference>
<dbReference type="InterPro" id="IPR049962">
    <property type="entry name" value="THUMP_ThiI"/>
</dbReference>
<dbReference type="PANTHER" id="PTHR43209">
    <property type="entry name" value="TRNA SULFURTRANSFERASE"/>
    <property type="match status" value="1"/>
</dbReference>
<dbReference type="InterPro" id="IPR049961">
    <property type="entry name" value="ThiI_N"/>
</dbReference>
<comment type="subcellular location">
    <subcellularLocation>
        <location evidence="1 11">Cytoplasm</location>
    </subcellularLocation>
</comment>
<dbReference type="PANTHER" id="PTHR43209:SF1">
    <property type="entry name" value="TRNA SULFURTRANSFERASE"/>
    <property type="match status" value="1"/>
</dbReference>
<comment type="catalytic activity">
    <reaction evidence="11">
        <text>[ThiI sulfur-carrier protein]-S-sulfanyl-L-cysteine + a uridine in tRNA + 2 reduced [2Fe-2S]-[ferredoxin] + ATP + H(+) = [ThiI sulfur-carrier protein]-L-cysteine + a 4-thiouridine in tRNA + 2 oxidized [2Fe-2S]-[ferredoxin] + AMP + diphosphate</text>
        <dbReference type="Rhea" id="RHEA:24176"/>
        <dbReference type="Rhea" id="RHEA-COMP:10000"/>
        <dbReference type="Rhea" id="RHEA-COMP:10001"/>
        <dbReference type="Rhea" id="RHEA-COMP:13337"/>
        <dbReference type="Rhea" id="RHEA-COMP:13338"/>
        <dbReference type="Rhea" id="RHEA-COMP:13339"/>
        <dbReference type="Rhea" id="RHEA-COMP:13340"/>
        <dbReference type="ChEBI" id="CHEBI:15378"/>
        <dbReference type="ChEBI" id="CHEBI:29950"/>
        <dbReference type="ChEBI" id="CHEBI:30616"/>
        <dbReference type="ChEBI" id="CHEBI:33019"/>
        <dbReference type="ChEBI" id="CHEBI:33737"/>
        <dbReference type="ChEBI" id="CHEBI:33738"/>
        <dbReference type="ChEBI" id="CHEBI:61963"/>
        <dbReference type="ChEBI" id="CHEBI:65315"/>
        <dbReference type="ChEBI" id="CHEBI:136798"/>
        <dbReference type="ChEBI" id="CHEBI:456215"/>
        <dbReference type="EC" id="2.8.1.4"/>
    </reaction>
</comment>
<dbReference type="EC" id="2.8.1.4" evidence="11"/>
<keyword evidence="6 11" id="KW-0067">ATP-binding</keyword>
<evidence type="ECO:0000313" key="15">
    <source>
        <dbReference type="Proteomes" id="UP001589755"/>
    </source>
</evidence>
<comment type="caution">
    <text evidence="14">The sequence shown here is derived from an EMBL/GenBank/DDBJ whole genome shotgun (WGS) entry which is preliminary data.</text>
</comment>
<keyword evidence="4 11" id="KW-0808">Transferase</keyword>
<proteinExistence type="inferred from homology"/>
<keyword evidence="8 11" id="KW-0784">Thiamine biosynthesis</keyword>
<dbReference type="CDD" id="cd00158">
    <property type="entry name" value="RHOD"/>
    <property type="match status" value="1"/>
</dbReference>
<evidence type="ECO:0000256" key="1">
    <source>
        <dbReference type="ARBA" id="ARBA00004496"/>
    </source>
</evidence>
<feature type="binding site" evidence="11">
    <location>
        <position position="285"/>
    </location>
    <ligand>
        <name>ATP</name>
        <dbReference type="ChEBI" id="CHEBI:30616"/>
    </ligand>
</feature>
<keyword evidence="3 11" id="KW-0820">tRNA-binding</keyword>
<evidence type="ECO:0000256" key="4">
    <source>
        <dbReference type="ARBA" id="ARBA00022679"/>
    </source>
</evidence>
<dbReference type="InterPro" id="IPR003720">
    <property type="entry name" value="tRNA_STrfase"/>
</dbReference>
<feature type="binding site" evidence="11">
    <location>
        <position position="294"/>
    </location>
    <ligand>
        <name>ATP</name>
        <dbReference type="ChEBI" id="CHEBI:30616"/>
    </ligand>
</feature>
<reference evidence="14 15" key="1">
    <citation type="submission" date="2024-09" db="EMBL/GenBank/DDBJ databases">
        <authorList>
            <person name="Sun Q."/>
            <person name="Mori K."/>
        </authorList>
    </citation>
    <scope>NUCLEOTIDE SEQUENCE [LARGE SCALE GENOMIC DNA]</scope>
    <source>
        <strain evidence="14 15">CCM 8543</strain>
    </source>
</reference>
<dbReference type="GO" id="GO:0140741">
    <property type="term" value="F:tRNA-uracil-4 sulfurtransferase activity"/>
    <property type="evidence" value="ECO:0007669"/>
    <property type="project" value="UniProtKB-EC"/>
</dbReference>
<dbReference type="PROSITE" id="PS50206">
    <property type="entry name" value="RHODANESE_3"/>
    <property type="match status" value="1"/>
</dbReference>
<keyword evidence="5 11" id="KW-0547">Nucleotide-binding</keyword>
<feature type="binding site" evidence="11">
    <location>
        <begin position="181"/>
        <end position="182"/>
    </location>
    <ligand>
        <name>ATP</name>
        <dbReference type="ChEBI" id="CHEBI:30616"/>
    </ligand>
</feature>
<organism evidence="14 15">
    <name type="scientific">Chelativorans intermedius</name>
    <dbReference type="NCBI Taxonomy" id="515947"/>
    <lineage>
        <taxon>Bacteria</taxon>
        <taxon>Pseudomonadati</taxon>
        <taxon>Pseudomonadota</taxon>
        <taxon>Alphaproteobacteria</taxon>
        <taxon>Hyphomicrobiales</taxon>
        <taxon>Phyllobacteriaceae</taxon>
        <taxon>Chelativorans</taxon>
    </lineage>
</organism>
<evidence type="ECO:0000256" key="5">
    <source>
        <dbReference type="ARBA" id="ARBA00022741"/>
    </source>
</evidence>
<evidence type="ECO:0000313" key="14">
    <source>
        <dbReference type="EMBL" id="MFC0210538.1"/>
    </source>
</evidence>
<evidence type="ECO:0000256" key="7">
    <source>
        <dbReference type="ARBA" id="ARBA00022884"/>
    </source>
</evidence>
<evidence type="ECO:0000256" key="9">
    <source>
        <dbReference type="ARBA" id="ARBA00023157"/>
    </source>
</evidence>
<feature type="domain" description="THUMP" evidence="13">
    <location>
        <begin position="62"/>
        <end position="163"/>
    </location>
</feature>
<feature type="domain" description="Rhodanese" evidence="12">
    <location>
        <begin position="400"/>
        <end position="487"/>
    </location>
</feature>
<comment type="caution">
    <text evidence="11">Lacks conserved residue(s) required for the propagation of feature annotation.</text>
</comment>
<dbReference type="PROSITE" id="PS51165">
    <property type="entry name" value="THUMP"/>
    <property type="match status" value="1"/>
</dbReference>
<dbReference type="SUPFAM" id="SSF52821">
    <property type="entry name" value="Rhodanese/Cell cycle control phosphatase"/>
    <property type="match status" value="1"/>
</dbReference>
<keyword evidence="9" id="KW-1015">Disulfide bond</keyword>
<dbReference type="InterPro" id="IPR050102">
    <property type="entry name" value="tRNA_sulfurtransferase_ThiI"/>
</dbReference>
<dbReference type="Pfam" id="PF02568">
    <property type="entry name" value="ThiI"/>
    <property type="match status" value="1"/>
</dbReference>
<dbReference type="RefSeq" id="WP_261522804.1">
    <property type="nucleotide sequence ID" value="NZ_JAODNW010000044.1"/>
</dbReference>
<evidence type="ECO:0000256" key="2">
    <source>
        <dbReference type="ARBA" id="ARBA00022490"/>
    </source>
</evidence>
<dbReference type="SUPFAM" id="SSF143437">
    <property type="entry name" value="THUMP domain-like"/>
    <property type="match status" value="1"/>
</dbReference>
<evidence type="ECO:0000256" key="6">
    <source>
        <dbReference type="ARBA" id="ARBA00022840"/>
    </source>
</evidence>
<evidence type="ECO:0000259" key="13">
    <source>
        <dbReference type="PROSITE" id="PS51165"/>
    </source>
</evidence>
<dbReference type="InterPro" id="IPR014729">
    <property type="entry name" value="Rossmann-like_a/b/a_fold"/>
</dbReference>
<dbReference type="Pfam" id="PF22025">
    <property type="entry name" value="ThiI_fer"/>
    <property type="match status" value="1"/>
</dbReference>
<dbReference type="CDD" id="cd11716">
    <property type="entry name" value="THUMP_ThiI"/>
    <property type="match status" value="1"/>
</dbReference>
<sequence length="489" mass="53471">MTSRGLFIVRFSADLSTKSGRTRGRFAQVLQSNVLAALSQAGVRARIVRSHGRLFVFANDEARARALLGRVFGIANFSPVAARCGADLDDMARTVEEHFARTVEGKRYAVRVRRTGHHPFSSVDAERRLGAVLNPHSTVDLDDPEVTVHVEVLGNDAYFFAERLEGAGGLPLGSEGRALALLSGGFDSAVAAWRMMRRGVAVDFLFCNLAGGAYERQVIQVAKVLTDMWAFGGSPRIFVADFNEVVSDMKAHVDPSLWQVVLKRLMYRTASGLAGRLKAQAIVTGEALGQVSSQTLSNLSAIEPAADRLVLRPLVGLDKGEIMAQARHIGTALLSERIPEHCALANRSPAVRSTARAAAAEEAKTDEQALKRAIADTRQIDLATVTGAELRTDYLFVDEVPESALVIDCQPKAHYDRWHLPGAVNRSPQSVIRDMKRFDKRRPYVLYCAFGTQSAHLAEIMQQYGYQAYALRGGIGAIRKRHDHDAEPA</sequence>
<evidence type="ECO:0000256" key="11">
    <source>
        <dbReference type="HAMAP-Rule" id="MF_00021"/>
    </source>
</evidence>
<comment type="catalytic activity">
    <reaction evidence="11">
        <text>[ThiS sulfur-carrier protein]-C-terminal Gly-Gly-AMP + S-sulfanyl-L-cysteinyl-[cysteine desulfurase] + AH2 = [ThiS sulfur-carrier protein]-C-terminal-Gly-aminoethanethioate + L-cysteinyl-[cysteine desulfurase] + A + AMP + 2 H(+)</text>
        <dbReference type="Rhea" id="RHEA:43340"/>
        <dbReference type="Rhea" id="RHEA-COMP:12157"/>
        <dbReference type="Rhea" id="RHEA-COMP:12158"/>
        <dbReference type="Rhea" id="RHEA-COMP:12910"/>
        <dbReference type="Rhea" id="RHEA-COMP:19908"/>
        <dbReference type="ChEBI" id="CHEBI:13193"/>
        <dbReference type="ChEBI" id="CHEBI:15378"/>
        <dbReference type="ChEBI" id="CHEBI:17499"/>
        <dbReference type="ChEBI" id="CHEBI:29950"/>
        <dbReference type="ChEBI" id="CHEBI:61963"/>
        <dbReference type="ChEBI" id="CHEBI:90618"/>
        <dbReference type="ChEBI" id="CHEBI:232372"/>
        <dbReference type="ChEBI" id="CHEBI:456215"/>
    </reaction>
</comment>
<evidence type="ECO:0000256" key="8">
    <source>
        <dbReference type="ARBA" id="ARBA00022977"/>
    </source>
</evidence>
<dbReference type="Pfam" id="PF00581">
    <property type="entry name" value="Rhodanese"/>
    <property type="match status" value="1"/>
</dbReference>
<accession>A0ABV6DD06</accession>
<feature type="binding site" evidence="11">
    <location>
        <position position="263"/>
    </location>
    <ligand>
        <name>ATP</name>
        <dbReference type="ChEBI" id="CHEBI:30616"/>
    </ligand>
</feature>
<dbReference type="InterPro" id="IPR001763">
    <property type="entry name" value="Rhodanese-like_dom"/>
</dbReference>
<dbReference type="SMART" id="SM00450">
    <property type="entry name" value="RHOD"/>
    <property type="match status" value="1"/>
</dbReference>
<dbReference type="Gene3D" id="3.40.250.10">
    <property type="entry name" value="Rhodanese-like domain"/>
    <property type="match status" value="1"/>
</dbReference>